<evidence type="ECO:0000313" key="6">
    <source>
        <dbReference type="Proteomes" id="UP000737171"/>
    </source>
</evidence>
<comment type="caution">
    <text evidence="5">The sequence shown here is derived from an EMBL/GenBank/DDBJ whole genome shotgun (WGS) entry which is preliminary data.</text>
</comment>
<feature type="domain" description="Peptidase S1" evidence="4">
    <location>
        <begin position="137"/>
        <end position="365"/>
    </location>
</feature>
<dbReference type="InterPro" id="IPR018114">
    <property type="entry name" value="TRYPSIN_HIS"/>
</dbReference>
<dbReference type="RefSeq" id="WP_173120120.1">
    <property type="nucleotide sequence ID" value="NZ_JABRWJ010000001.1"/>
</dbReference>
<comment type="similarity">
    <text evidence="1">Belongs to the peptidase S1 family.</text>
</comment>
<organism evidence="5 6">
    <name type="scientific">Pseudaquabacterium terrae</name>
    <dbReference type="NCBI Taxonomy" id="2732868"/>
    <lineage>
        <taxon>Bacteria</taxon>
        <taxon>Pseudomonadati</taxon>
        <taxon>Pseudomonadota</taxon>
        <taxon>Betaproteobacteria</taxon>
        <taxon>Burkholderiales</taxon>
        <taxon>Sphaerotilaceae</taxon>
        <taxon>Pseudaquabacterium</taxon>
    </lineage>
</organism>
<keyword evidence="2" id="KW-1015">Disulfide bond</keyword>
<protein>
    <submittedName>
        <fullName evidence="5">Trypsin-like serine protease</fullName>
    </submittedName>
</protein>
<dbReference type="PROSITE" id="PS51257">
    <property type="entry name" value="PROKAR_LIPOPROTEIN"/>
    <property type="match status" value="1"/>
</dbReference>
<accession>A0ABX2E9T2</accession>
<dbReference type="InterPro" id="IPR050430">
    <property type="entry name" value="Peptidase_S1"/>
</dbReference>
<dbReference type="InterPro" id="IPR001314">
    <property type="entry name" value="Peptidase_S1A"/>
</dbReference>
<evidence type="ECO:0000259" key="4">
    <source>
        <dbReference type="PROSITE" id="PS50240"/>
    </source>
</evidence>
<dbReference type="PRINTS" id="PR00722">
    <property type="entry name" value="CHYMOTRYPSIN"/>
</dbReference>
<dbReference type="SUPFAM" id="SSF50494">
    <property type="entry name" value="Trypsin-like serine proteases"/>
    <property type="match status" value="1"/>
</dbReference>
<evidence type="ECO:0000313" key="5">
    <source>
        <dbReference type="EMBL" id="NRF65780.1"/>
    </source>
</evidence>
<keyword evidence="3" id="KW-0645">Protease</keyword>
<dbReference type="InterPro" id="IPR009003">
    <property type="entry name" value="Peptidase_S1_PA"/>
</dbReference>
<dbReference type="Pfam" id="PF00089">
    <property type="entry name" value="Trypsin"/>
    <property type="match status" value="1"/>
</dbReference>
<dbReference type="PANTHER" id="PTHR24276:SF98">
    <property type="entry name" value="FI18310P1-RELATED"/>
    <property type="match status" value="1"/>
</dbReference>
<keyword evidence="3" id="KW-0720">Serine protease</keyword>
<keyword evidence="3" id="KW-0378">Hydrolase</keyword>
<dbReference type="PANTHER" id="PTHR24276">
    <property type="entry name" value="POLYSERASE-RELATED"/>
    <property type="match status" value="1"/>
</dbReference>
<dbReference type="PROSITE" id="PS00135">
    <property type="entry name" value="TRYPSIN_SER"/>
    <property type="match status" value="1"/>
</dbReference>
<dbReference type="PROSITE" id="PS00134">
    <property type="entry name" value="TRYPSIN_HIS"/>
    <property type="match status" value="1"/>
</dbReference>
<sequence>MISIRRLHTLPAATFSGCPRHKEENRMATSRTRIPAAVGVRGDPIPAADSSGPGLAAAIAAAEREAGADDALFLHQLEQRLRAGPGNRSAAPPTARSRTIRIVPATPPNRSFEVLKDPRYLANMRQLMHRTGGGERVVGGQPVKAGEFLDCVAVGSDTDWACTGTLIAPNVVLTAGHCAEFATRVYFGNDVSRPGKVVKVKQRVRHPKYHQGATNDLLVLLLQQNVTTVKPRALATKALADKATDGRVVGFGTVNAGGDLGYGIKRFVDVPVVSNACRGKLDGKQDRFSYGCDPGQELVAGRPMLERDSCRGDSGGPFYVLNAQSAWVLAGATSRATSSAMSTCGDGGIYERVDRFRDWIASLAGVVLP</sequence>
<name>A0ABX2E9T2_9BURK</name>
<keyword evidence="6" id="KW-1185">Reference proteome</keyword>
<dbReference type="EMBL" id="JABRWJ010000001">
    <property type="protein sequence ID" value="NRF65780.1"/>
    <property type="molecule type" value="Genomic_DNA"/>
</dbReference>
<dbReference type="InterPro" id="IPR043504">
    <property type="entry name" value="Peptidase_S1_PA_chymotrypsin"/>
</dbReference>
<gene>
    <name evidence="5" type="ORF">HLB44_02150</name>
</gene>
<proteinExistence type="inferred from homology"/>
<dbReference type="Proteomes" id="UP000737171">
    <property type="component" value="Unassembled WGS sequence"/>
</dbReference>
<dbReference type="SMART" id="SM00020">
    <property type="entry name" value="Tryp_SPc"/>
    <property type="match status" value="1"/>
</dbReference>
<dbReference type="Gene3D" id="2.40.10.10">
    <property type="entry name" value="Trypsin-like serine proteases"/>
    <property type="match status" value="1"/>
</dbReference>
<evidence type="ECO:0000256" key="1">
    <source>
        <dbReference type="ARBA" id="ARBA00007664"/>
    </source>
</evidence>
<dbReference type="InterPro" id="IPR001254">
    <property type="entry name" value="Trypsin_dom"/>
</dbReference>
<dbReference type="PROSITE" id="PS50240">
    <property type="entry name" value="TRYPSIN_DOM"/>
    <property type="match status" value="1"/>
</dbReference>
<dbReference type="InterPro" id="IPR033116">
    <property type="entry name" value="TRYPSIN_SER"/>
</dbReference>
<evidence type="ECO:0000256" key="2">
    <source>
        <dbReference type="ARBA" id="ARBA00023157"/>
    </source>
</evidence>
<reference evidence="5 6" key="1">
    <citation type="submission" date="2020-05" db="EMBL/GenBank/DDBJ databases">
        <title>Aquincola sp. isolate from soil.</title>
        <authorList>
            <person name="Han J."/>
            <person name="Kim D.-U."/>
        </authorList>
    </citation>
    <scope>NUCLEOTIDE SEQUENCE [LARGE SCALE GENOMIC DNA]</scope>
    <source>
        <strain evidence="5 6">S2</strain>
    </source>
</reference>
<evidence type="ECO:0000256" key="3">
    <source>
        <dbReference type="RuleBase" id="RU363034"/>
    </source>
</evidence>